<keyword evidence="7" id="KW-1133">Transmembrane helix</keyword>
<keyword evidence="5" id="KW-0812">Transmembrane</keyword>
<dbReference type="PANTHER" id="PTHR19957:SF124">
    <property type="entry name" value="SYNTAXIN-8"/>
    <property type="match status" value="1"/>
</dbReference>
<evidence type="ECO:0000313" key="15">
    <source>
        <dbReference type="Proteomes" id="UP000524542"/>
    </source>
</evidence>
<dbReference type="GO" id="GO:0005484">
    <property type="term" value="F:SNAP receptor activity"/>
    <property type="evidence" value="ECO:0007669"/>
    <property type="project" value="TreeGrafter"/>
</dbReference>
<feature type="coiled-coil region" evidence="12">
    <location>
        <begin position="3"/>
        <end position="30"/>
    </location>
</feature>
<sequence length="177" mass="20242">QVNVAIRSSLQSLREQIEQLREQLLRAVSTRQITQLEGDRRQNLVDELLTRHRQLEASYRNEGPEPDMSRSSLMAGGAKRGITNPWLLEESEETRGLGFDELRQQQRRIIEEQDAGLDALSSIISRQKQMGQEIGNELDEQNEIIDDLTSLVESTDGRLRSQTRHVRMVEKKSTSCG</sequence>
<dbReference type="FunFam" id="1.20.5.110:FF:000036">
    <property type="entry name" value="Putative Syntaxin-8"/>
    <property type="match status" value="1"/>
</dbReference>
<keyword evidence="15" id="KW-1185">Reference proteome</keyword>
<dbReference type="InterPro" id="IPR045242">
    <property type="entry name" value="Syntaxin"/>
</dbReference>
<evidence type="ECO:0000256" key="10">
    <source>
        <dbReference type="ARBA" id="ARBA00055629"/>
    </source>
</evidence>
<dbReference type="InterPro" id="IPR041875">
    <property type="entry name" value="Syntaxin-8_SNARE"/>
</dbReference>
<evidence type="ECO:0000256" key="12">
    <source>
        <dbReference type="SAM" id="Coils"/>
    </source>
</evidence>
<dbReference type="GO" id="GO:0006886">
    <property type="term" value="P:intracellular protein transport"/>
    <property type="evidence" value="ECO:0007669"/>
    <property type="project" value="TreeGrafter"/>
</dbReference>
<comment type="similarity">
    <text evidence="2">Belongs to the syntaxin family.</text>
</comment>
<dbReference type="PANTHER" id="PTHR19957">
    <property type="entry name" value="SYNTAXIN"/>
    <property type="match status" value="1"/>
</dbReference>
<comment type="subcellular location">
    <subcellularLocation>
        <location evidence="1">Membrane</location>
        <topology evidence="1">Single-pass type IV membrane protein</topology>
    </subcellularLocation>
</comment>
<keyword evidence="9" id="KW-0472">Membrane</keyword>
<gene>
    <name evidence="14" type="primary">Stx8</name>
    <name evidence="14" type="ORF">UROPYL_R02977</name>
</gene>
<dbReference type="EMBL" id="VZRH01001494">
    <property type="protein sequence ID" value="NWT93495.1"/>
    <property type="molecule type" value="Genomic_DNA"/>
</dbReference>
<evidence type="ECO:0000313" key="14">
    <source>
        <dbReference type="EMBL" id="NWT93495.1"/>
    </source>
</evidence>
<comment type="caution">
    <text evidence="14">The sequence shown here is derived from an EMBL/GenBank/DDBJ whole genome shotgun (WGS) entry which is preliminary data.</text>
</comment>
<evidence type="ECO:0000256" key="6">
    <source>
        <dbReference type="ARBA" id="ARBA00022843"/>
    </source>
</evidence>
<dbReference type="SUPFAM" id="SSF58038">
    <property type="entry name" value="SNARE fusion complex"/>
    <property type="match status" value="1"/>
</dbReference>
<dbReference type="AlphaFoldDB" id="A0A7K5SPT5"/>
<evidence type="ECO:0000256" key="8">
    <source>
        <dbReference type="ARBA" id="ARBA00023054"/>
    </source>
</evidence>
<keyword evidence="4" id="KW-0597">Phosphoprotein</keyword>
<dbReference type="CDD" id="cd15852">
    <property type="entry name" value="SNARE_Syntaxin8"/>
    <property type="match status" value="1"/>
</dbReference>
<comment type="function">
    <text evidence="10">Vesicle trafficking protein that functions in the early secretory pathway, possibly by mediating retrograde transport from cis-Golgi membranes to the ER.</text>
</comment>
<dbReference type="Gene3D" id="1.20.5.110">
    <property type="match status" value="1"/>
</dbReference>
<dbReference type="Proteomes" id="UP000524542">
    <property type="component" value="Unassembled WGS sequence"/>
</dbReference>
<accession>A0A7K5SPT5</accession>
<keyword evidence="6" id="KW-0832">Ubl conjugation</keyword>
<dbReference type="PROSITE" id="PS50192">
    <property type="entry name" value="T_SNARE"/>
    <property type="match status" value="1"/>
</dbReference>
<feature type="domain" description="T-SNARE coiled-coil homology" evidence="13">
    <location>
        <begin position="107"/>
        <end position="169"/>
    </location>
</feature>
<dbReference type="GO" id="GO:0031201">
    <property type="term" value="C:SNARE complex"/>
    <property type="evidence" value="ECO:0007669"/>
    <property type="project" value="TreeGrafter"/>
</dbReference>
<evidence type="ECO:0000256" key="2">
    <source>
        <dbReference type="ARBA" id="ARBA00009063"/>
    </source>
</evidence>
<evidence type="ECO:0000256" key="7">
    <source>
        <dbReference type="ARBA" id="ARBA00022989"/>
    </source>
</evidence>
<dbReference type="GO" id="GO:0005770">
    <property type="term" value="C:late endosome"/>
    <property type="evidence" value="ECO:0007669"/>
    <property type="project" value="UniProtKB-ARBA"/>
</dbReference>
<keyword evidence="3" id="KW-0813">Transport</keyword>
<evidence type="ECO:0000256" key="11">
    <source>
        <dbReference type="ARBA" id="ARBA00072662"/>
    </source>
</evidence>
<dbReference type="SMART" id="SM00397">
    <property type="entry name" value="t_SNARE"/>
    <property type="match status" value="1"/>
</dbReference>
<name>A0A7K5SPT5_9FRIN</name>
<evidence type="ECO:0000256" key="5">
    <source>
        <dbReference type="ARBA" id="ARBA00022692"/>
    </source>
</evidence>
<dbReference type="GO" id="GO:0048278">
    <property type="term" value="P:vesicle docking"/>
    <property type="evidence" value="ECO:0007669"/>
    <property type="project" value="TreeGrafter"/>
</dbReference>
<feature type="non-terminal residue" evidence="14">
    <location>
        <position position="1"/>
    </location>
</feature>
<evidence type="ECO:0000256" key="4">
    <source>
        <dbReference type="ARBA" id="ARBA00022553"/>
    </source>
</evidence>
<evidence type="ECO:0000256" key="3">
    <source>
        <dbReference type="ARBA" id="ARBA00022448"/>
    </source>
</evidence>
<proteinExistence type="inferred from homology"/>
<keyword evidence="8 12" id="KW-0175">Coiled coil</keyword>
<reference evidence="14 15" key="1">
    <citation type="submission" date="2019-09" db="EMBL/GenBank/DDBJ databases">
        <title>Bird 10,000 Genomes (B10K) Project - Family phase.</title>
        <authorList>
            <person name="Zhang G."/>
        </authorList>
    </citation>
    <scope>NUCLEOTIDE SEQUENCE [LARGE SCALE GENOMIC DNA]</scope>
    <source>
        <strain evidence="14">B10K-DU-012-38</strain>
        <tissue evidence="14">Muscle</tissue>
    </source>
</reference>
<organism evidence="14 15">
    <name type="scientific">Urocynchramus pylzowi</name>
    <dbReference type="NCBI Taxonomy" id="571890"/>
    <lineage>
        <taxon>Eukaryota</taxon>
        <taxon>Metazoa</taxon>
        <taxon>Chordata</taxon>
        <taxon>Craniata</taxon>
        <taxon>Vertebrata</taxon>
        <taxon>Euteleostomi</taxon>
        <taxon>Archelosauria</taxon>
        <taxon>Archosauria</taxon>
        <taxon>Dinosauria</taxon>
        <taxon>Saurischia</taxon>
        <taxon>Theropoda</taxon>
        <taxon>Coelurosauria</taxon>
        <taxon>Aves</taxon>
        <taxon>Neognathae</taxon>
        <taxon>Neoaves</taxon>
        <taxon>Telluraves</taxon>
        <taxon>Australaves</taxon>
        <taxon>Passeriformes</taxon>
        <taxon>Passeroidea</taxon>
        <taxon>Fringillidae</taxon>
        <taxon>Urocynchramus</taxon>
    </lineage>
</organism>
<dbReference type="InterPro" id="IPR000727">
    <property type="entry name" value="T_SNARE_dom"/>
</dbReference>
<protein>
    <recommendedName>
        <fullName evidence="11">Syntaxin-8</fullName>
    </recommendedName>
</protein>
<feature type="non-terminal residue" evidence="14">
    <location>
        <position position="177"/>
    </location>
</feature>
<dbReference type="GO" id="GO:0006906">
    <property type="term" value="P:vesicle fusion"/>
    <property type="evidence" value="ECO:0007669"/>
    <property type="project" value="TreeGrafter"/>
</dbReference>
<dbReference type="GO" id="GO:0000149">
    <property type="term" value="F:SNARE binding"/>
    <property type="evidence" value="ECO:0007669"/>
    <property type="project" value="TreeGrafter"/>
</dbReference>
<evidence type="ECO:0000256" key="1">
    <source>
        <dbReference type="ARBA" id="ARBA00004211"/>
    </source>
</evidence>
<evidence type="ECO:0000256" key="9">
    <source>
        <dbReference type="ARBA" id="ARBA00023136"/>
    </source>
</evidence>
<evidence type="ECO:0000259" key="13">
    <source>
        <dbReference type="PROSITE" id="PS50192"/>
    </source>
</evidence>